<evidence type="ECO:0000259" key="4">
    <source>
        <dbReference type="Pfam" id="PF20257"/>
    </source>
</evidence>
<reference evidence="5 6" key="1">
    <citation type="submission" date="2024-08" db="EMBL/GenBank/DDBJ databases">
        <title>Whole-genome sequencing of halo(alkali)philic microorganisms from hypersaline lakes.</title>
        <authorList>
            <person name="Sorokin D.Y."/>
            <person name="Merkel A.Y."/>
            <person name="Messina E."/>
            <person name="Yakimov M."/>
        </authorList>
    </citation>
    <scope>NUCLEOTIDE SEQUENCE [LARGE SCALE GENOMIC DNA]</scope>
    <source>
        <strain evidence="5 6">AB-hyl4</strain>
    </source>
</reference>
<evidence type="ECO:0000313" key="6">
    <source>
        <dbReference type="Proteomes" id="UP001575105"/>
    </source>
</evidence>
<dbReference type="Gene3D" id="2.40.30.90">
    <property type="entry name" value="Bacterial fluorinating enzyme like"/>
    <property type="match status" value="1"/>
</dbReference>
<dbReference type="Pfam" id="PF20257">
    <property type="entry name" value="SAM_HAT_C"/>
    <property type="match status" value="1"/>
</dbReference>
<keyword evidence="1" id="KW-0949">S-adenosyl-L-methionine</keyword>
<dbReference type="SUPFAM" id="SSF102522">
    <property type="entry name" value="Bacterial fluorinating enzyme, N-terminal domain"/>
    <property type="match status" value="1"/>
</dbReference>
<evidence type="ECO:0000256" key="2">
    <source>
        <dbReference type="ARBA" id="ARBA00024035"/>
    </source>
</evidence>
<dbReference type="Gene3D" id="3.40.50.10790">
    <property type="entry name" value="S-adenosyl-l-methionine hydroxide adenosyltransferase, N-terminal"/>
    <property type="match status" value="1"/>
</dbReference>
<dbReference type="InterPro" id="IPR023228">
    <property type="entry name" value="SAM_OH_AdoTrfase_N_sf"/>
</dbReference>
<evidence type="ECO:0000313" key="5">
    <source>
        <dbReference type="EMBL" id="MFA9477980.1"/>
    </source>
</evidence>
<keyword evidence="6" id="KW-1185">Reference proteome</keyword>
<accession>A0ABV4U315</accession>
<dbReference type="InterPro" id="IPR023227">
    <property type="entry name" value="SAM_OH_AdoTrfase_C_sf"/>
</dbReference>
<gene>
    <name evidence="5" type="ORF">ACERK3_06670</name>
</gene>
<dbReference type="InterPro" id="IPR046469">
    <property type="entry name" value="SAM_HAT_N"/>
</dbReference>
<organism evidence="5 6">
    <name type="scientific">Natronomicrosphaera hydrolytica</name>
    <dbReference type="NCBI Taxonomy" id="3242702"/>
    <lineage>
        <taxon>Bacteria</taxon>
        <taxon>Pseudomonadati</taxon>
        <taxon>Planctomycetota</taxon>
        <taxon>Phycisphaerae</taxon>
        <taxon>Phycisphaerales</taxon>
        <taxon>Phycisphaeraceae</taxon>
        <taxon>Natronomicrosphaera</taxon>
    </lineage>
</organism>
<feature type="domain" description="S-adenosyl-l-methionine hydroxide adenosyltransferase N-terminal" evidence="3">
    <location>
        <begin position="4"/>
        <end position="148"/>
    </location>
</feature>
<dbReference type="RefSeq" id="WP_425344909.1">
    <property type="nucleotide sequence ID" value="NZ_JBGUBD010000004.1"/>
</dbReference>
<dbReference type="PANTHER" id="PTHR35092:SF1">
    <property type="entry name" value="CHLORINASE MJ1651"/>
    <property type="match status" value="1"/>
</dbReference>
<dbReference type="EMBL" id="JBGUBD010000004">
    <property type="protein sequence ID" value="MFA9477980.1"/>
    <property type="molecule type" value="Genomic_DNA"/>
</dbReference>
<feature type="domain" description="S-adenosyl-l-methionine hydroxide adenosyltransferase C-terminal" evidence="4">
    <location>
        <begin position="175"/>
        <end position="253"/>
    </location>
</feature>
<dbReference type="PIRSF" id="PIRSF006779">
    <property type="entry name" value="UCP006779"/>
    <property type="match status" value="1"/>
</dbReference>
<proteinExistence type="inferred from homology"/>
<protein>
    <submittedName>
        <fullName evidence="5">S-adenosyl-l-methionine hydroxide adenosyltransferase family protein</fullName>
    </submittedName>
</protein>
<evidence type="ECO:0000256" key="1">
    <source>
        <dbReference type="ARBA" id="ARBA00022691"/>
    </source>
</evidence>
<sequence length="264" mass="28147">MPTITLLTDFGLTDTYVGQMKGVIHTLAPDATVIDLTHDVPPQQIIAGAVMLDAAVDAFDADTIHLAVVDPGVGTPRRPIALRTSHGTYVGPDNGLFTAILDRHGATHAVALTNRHYHRDLITATFHGRDIFAPAAAHLARGVAWPDLGEPIDPASLVRLHLPQPQPHGHGLTLHVVWIDHFGNLITDLKRDALDTDARITLRNTTIPTIARTFGDVPPGEPVAYFGSTGRLEIAVRNGSAAARFTATPGTTIDLQPADPTSTP</sequence>
<name>A0ABV4U315_9BACT</name>
<dbReference type="Pfam" id="PF01887">
    <property type="entry name" value="SAM_HAT_N"/>
    <property type="match status" value="1"/>
</dbReference>
<dbReference type="Proteomes" id="UP001575105">
    <property type="component" value="Unassembled WGS sequence"/>
</dbReference>
<dbReference type="SUPFAM" id="SSF101852">
    <property type="entry name" value="Bacterial fluorinating enzyme, C-terminal domain"/>
    <property type="match status" value="1"/>
</dbReference>
<comment type="similarity">
    <text evidence="2">Belongs to the SAM hydrolase / SAM-dependent halogenase family.</text>
</comment>
<dbReference type="InterPro" id="IPR002747">
    <property type="entry name" value="SAM_OH_AdoTrfase"/>
</dbReference>
<dbReference type="PANTHER" id="PTHR35092">
    <property type="entry name" value="CHLORINASE MJ1651"/>
    <property type="match status" value="1"/>
</dbReference>
<dbReference type="InterPro" id="IPR046470">
    <property type="entry name" value="SAM_HAT_C"/>
</dbReference>
<comment type="caution">
    <text evidence="5">The sequence shown here is derived from an EMBL/GenBank/DDBJ whole genome shotgun (WGS) entry which is preliminary data.</text>
</comment>
<evidence type="ECO:0000259" key="3">
    <source>
        <dbReference type="Pfam" id="PF01887"/>
    </source>
</evidence>